<protein>
    <submittedName>
        <fullName evidence="3">Uncharacterized protein</fullName>
    </submittedName>
</protein>
<keyword evidence="4" id="KW-1185">Reference proteome</keyword>
<feature type="compositionally biased region" description="Low complexity" evidence="1">
    <location>
        <begin position="44"/>
        <end position="71"/>
    </location>
</feature>
<name>A0ABT1HGX6_9NOCA</name>
<feature type="signal peptide" evidence="2">
    <location>
        <begin position="1"/>
        <end position="21"/>
    </location>
</feature>
<reference evidence="3 4" key="1">
    <citation type="submission" date="2022-06" db="EMBL/GenBank/DDBJ databases">
        <title>Genomic Encyclopedia of Archaeal and Bacterial Type Strains, Phase II (KMG-II): from individual species to whole genera.</title>
        <authorList>
            <person name="Goeker M."/>
        </authorList>
    </citation>
    <scope>NUCLEOTIDE SEQUENCE [LARGE SCALE GENOMIC DNA]</scope>
    <source>
        <strain evidence="3 4">DSM 44693</strain>
    </source>
</reference>
<comment type="caution">
    <text evidence="3">The sequence shown here is derived from an EMBL/GenBank/DDBJ whole genome shotgun (WGS) entry which is preliminary data.</text>
</comment>
<feature type="chain" id="PRO_5045366663" evidence="2">
    <location>
        <begin position="22"/>
        <end position="205"/>
    </location>
</feature>
<gene>
    <name evidence="3" type="ORF">LX13_002069</name>
</gene>
<dbReference type="EMBL" id="JAMTCJ010000002">
    <property type="protein sequence ID" value="MCP2176250.1"/>
    <property type="molecule type" value="Genomic_DNA"/>
</dbReference>
<evidence type="ECO:0000256" key="2">
    <source>
        <dbReference type="SAM" id="SignalP"/>
    </source>
</evidence>
<accession>A0ABT1HGX6</accession>
<feature type="region of interest" description="Disordered" evidence="1">
    <location>
        <begin position="24"/>
        <end position="74"/>
    </location>
</feature>
<evidence type="ECO:0000256" key="1">
    <source>
        <dbReference type="SAM" id="MobiDB-lite"/>
    </source>
</evidence>
<proteinExistence type="predicted"/>
<keyword evidence="2" id="KW-0732">Signal</keyword>
<dbReference type="PROSITE" id="PS51257">
    <property type="entry name" value="PROKAR_LIPOPROTEIN"/>
    <property type="match status" value="1"/>
</dbReference>
<dbReference type="Proteomes" id="UP001206895">
    <property type="component" value="Unassembled WGS sequence"/>
</dbReference>
<evidence type="ECO:0000313" key="4">
    <source>
        <dbReference type="Proteomes" id="UP001206895"/>
    </source>
</evidence>
<feature type="compositionally biased region" description="Polar residues" evidence="1">
    <location>
        <begin position="31"/>
        <end position="40"/>
    </location>
</feature>
<evidence type="ECO:0000313" key="3">
    <source>
        <dbReference type="EMBL" id="MCP2176250.1"/>
    </source>
</evidence>
<organism evidence="3 4">
    <name type="scientific">Williamsia maris</name>
    <dbReference type="NCBI Taxonomy" id="72806"/>
    <lineage>
        <taxon>Bacteria</taxon>
        <taxon>Bacillati</taxon>
        <taxon>Actinomycetota</taxon>
        <taxon>Actinomycetes</taxon>
        <taxon>Mycobacteriales</taxon>
        <taxon>Nocardiaceae</taxon>
        <taxon>Williamsia</taxon>
    </lineage>
</organism>
<sequence length="205" mass="21476">MRVLRGLGGVFALLLVITACSDDTADPAPPTSTVTVSDSAVPQAGSSAPSDTSTASTTTTTTTPADPTAGALPASDFADGTSYSFASPSKKIECRTTSETLVCQTLDNRHTVDPSLLCGFYPGEEQGRANQFGFFDFDKPLCATIVQGNAIRSPNTLAYGQRVVFRPRPDLTIVCSAATVGIACVNPDGFGFTLSDTEFKRFRAN</sequence>
<dbReference type="RefSeq" id="WP_253661258.1">
    <property type="nucleotide sequence ID" value="NZ_BAAAJQ010000001.1"/>
</dbReference>